<evidence type="ECO:0000313" key="1">
    <source>
        <dbReference type="EMBL" id="NOJ43050.1"/>
    </source>
</evidence>
<protein>
    <submittedName>
        <fullName evidence="1">Uncharacterized protein</fullName>
    </submittedName>
</protein>
<name>A0A7Y4LYS1_9BRAD</name>
<dbReference type="EMBL" id="JAAVLX010000009">
    <property type="protein sequence ID" value="NOJ43050.1"/>
    <property type="molecule type" value="Genomic_DNA"/>
</dbReference>
<gene>
    <name evidence="1" type="ORF">HCN58_26320</name>
</gene>
<dbReference type="RefSeq" id="WP_210266157.1">
    <property type="nucleotide sequence ID" value="NZ_JAAVLX010000009.1"/>
</dbReference>
<sequence>MPEGDRSPYRDMTFIPIARATTPRDANNPNKSPQGNALAAICAEYLGRIKRD</sequence>
<comment type="caution">
    <text evidence="1">The sequence shown here is derived from an EMBL/GenBank/DDBJ whole genome shotgun (WGS) entry which is preliminary data.</text>
</comment>
<reference evidence="1 2" key="1">
    <citation type="submission" date="2020-03" db="EMBL/GenBank/DDBJ databases">
        <title>Bradyrhizobium diversity isolated from nodules of Indigofera sp.</title>
        <authorList>
            <person name="Klepa M."/>
            <person name="Helene L."/>
            <person name="Hungria M."/>
        </authorList>
    </citation>
    <scope>NUCLEOTIDE SEQUENCE [LARGE SCALE GENOMIC DNA]</scope>
    <source>
        <strain evidence="1 2">WSM 1791</strain>
    </source>
</reference>
<evidence type="ECO:0000313" key="2">
    <source>
        <dbReference type="Proteomes" id="UP000544122"/>
    </source>
</evidence>
<keyword evidence="2" id="KW-1185">Reference proteome</keyword>
<dbReference type="AlphaFoldDB" id="A0A7Y4LYS1"/>
<accession>A0A7Y4LYS1</accession>
<dbReference type="Proteomes" id="UP000544122">
    <property type="component" value="Unassembled WGS sequence"/>
</dbReference>
<organism evidence="1 2">
    <name type="scientific">Bradyrhizobium australiense</name>
    <dbReference type="NCBI Taxonomy" id="2721161"/>
    <lineage>
        <taxon>Bacteria</taxon>
        <taxon>Pseudomonadati</taxon>
        <taxon>Pseudomonadota</taxon>
        <taxon>Alphaproteobacteria</taxon>
        <taxon>Hyphomicrobiales</taxon>
        <taxon>Nitrobacteraceae</taxon>
        <taxon>Bradyrhizobium</taxon>
    </lineage>
</organism>
<proteinExistence type="predicted"/>